<protein>
    <submittedName>
        <fullName evidence="2">Septin</fullName>
    </submittedName>
</protein>
<dbReference type="WBParaSite" id="RSKR_0000708300.1">
    <property type="protein sequence ID" value="RSKR_0000708300.1"/>
    <property type="gene ID" value="RSKR_0000708300"/>
</dbReference>
<evidence type="ECO:0000313" key="1">
    <source>
        <dbReference type="Proteomes" id="UP000095286"/>
    </source>
</evidence>
<reference evidence="2" key="1">
    <citation type="submission" date="2016-11" db="UniProtKB">
        <authorList>
            <consortium name="WormBaseParasite"/>
        </authorList>
    </citation>
    <scope>IDENTIFICATION</scope>
    <source>
        <strain evidence="2">KR3021</strain>
    </source>
</reference>
<accession>A0AC35U294</accession>
<evidence type="ECO:0000313" key="2">
    <source>
        <dbReference type="WBParaSite" id="RSKR_0000708300.1"/>
    </source>
</evidence>
<proteinExistence type="predicted"/>
<sequence>MSSTLKRSGISVNAEAEYIGIVNYTNQVFRRTVKNGFEFTVMTVGLSGLGKSTFLDTLFLSDLDSFQPKVIPSTKGIEERSFYLTENKVKVKLTLVDTPGFGSSVNNTDCWKGIVEYVDSKYGHYLAEQNKITRKKRIPDTRVHLCLYFIAPTGHSLTELDIKFLQNLHNKVNIVPVIAKADTLTTDEMTRFKENILKDIKTHGIKTYSFNTDSDDNSSSLKPTSCGLYGVVSSNHVIEGKNGKKIRARQYPWGAVEIENIEHNDFAILRDILMKRHLIDLICDTDNVHYENYRVAQLSRGSMKVGGIENSDPMAQAAKEKEAEEDFDVYKTNYEKTLNEKVIEKEMFLKEKESNYLKEENNNQDLLNSKRLALQRLEKEIAGFREVTRCENDKYSPTEKKKKLGLGLFNRS</sequence>
<organism evidence="1 2">
    <name type="scientific">Rhabditophanes sp. KR3021</name>
    <dbReference type="NCBI Taxonomy" id="114890"/>
    <lineage>
        <taxon>Eukaryota</taxon>
        <taxon>Metazoa</taxon>
        <taxon>Ecdysozoa</taxon>
        <taxon>Nematoda</taxon>
        <taxon>Chromadorea</taxon>
        <taxon>Rhabditida</taxon>
        <taxon>Tylenchina</taxon>
        <taxon>Panagrolaimomorpha</taxon>
        <taxon>Strongyloidoidea</taxon>
        <taxon>Alloionematidae</taxon>
        <taxon>Rhabditophanes</taxon>
    </lineage>
</organism>
<dbReference type="Proteomes" id="UP000095286">
    <property type="component" value="Unplaced"/>
</dbReference>
<name>A0AC35U294_9BILA</name>